<dbReference type="OrthoDB" id="5086500at2759"/>
<dbReference type="AlphaFoldDB" id="A0A9P9ID97"/>
<evidence type="ECO:0000313" key="3">
    <source>
        <dbReference type="Proteomes" id="UP000738349"/>
    </source>
</evidence>
<feature type="transmembrane region" description="Helical" evidence="1">
    <location>
        <begin position="75"/>
        <end position="103"/>
    </location>
</feature>
<keyword evidence="1" id="KW-0472">Membrane</keyword>
<keyword evidence="1" id="KW-0812">Transmembrane</keyword>
<organism evidence="2 3">
    <name type="scientific">Dactylonectria macrodidyma</name>
    <dbReference type="NCBI Taxonomy" id="307937"/>
    <lineage>
        <taxon>Eukaryota</taxon>
        <taxon>Fungi</taxon>
        <taxon>Dikarya</taxon>
        <taxon>Ascomycota</taxon>
        <taxon>Pezizomycotina</taxon>
        <taxon>Sordariomycetes</taxon>
        <taxon>Hypocreomycetidae</taxon>
        <taxon>Hypocreales</taxon>
        <taxon>Nectriaceae</taxon>
        <taxon>Dactylonectria</taxon>
    </lineage>
</organism>
<dbReference type="Pfam" id="PF20246">
    <property type="entry name" value="DUF6601"/>
    <property type="match status" value="1"/>
</dbReference>
<accession>A0A9P9ID97</accession>
<feature type="transmembrane region" description="Helical" evidence="1">
    <location>
        <begin position="36"/>
        <end position="55"/>
    </location>
</feature>
<reference evidence="2" key="1">
    <citation type="journal article" date="2021" name="Nat. Commun.">
        <title>Genetic determinants of endophytism in the Arabidopsis root mycobiome.</title>
        <authorList>
            <person name="Mesny F."/>
            <person name="Miyauchi S."/>
            <person name="Thiergart T."/>
            <person name="Pickel B."/>
            <person name="Atanasova L."/>
            <person name="Karlsson M."/>
            <person name="Huettel B."/>
            <person name="Barry K.W."/>
            <person name="Haridas S."/>
            <person name="Chen C."/>
            <person name="Bauer D."/>
            <person name="Andreopoulos W."/>
            <person name="Pangilinan J."/>
            <person name="LaButti K."/>
            <person name="Riley R."/>
            <person name="Lipzen A."/>
            <person name="Clum A."/>
            <person name="Drula E."/>
            <person name="Henrissat B."/>
            <person name="Kohler A."/>
            <person name="Grigoriev I.V."/>
            <person name="Martin F.M."/>
            <person name="Hacquard S."/>
        </authorList>
    </citation>
    <scope>NUCLEOTIDE SEQUENCE</scope>
    <source>
        <strain evidence="2">MPI-CAGE-AT-0147</strain>
    </source>
</reference>
<protein>
    <submittedName>
        <fullName evidence="2">Uncharacterized protein</fullName>
    </submittedName>
</protein>
<gene>
    <name evidence="2" type="ORF">EDB81DRAFT_600240</name>
</gene>
<feature type="non-terminal residue" evidence="2">
    <location>
        <position position="1"/>
    </location>
</feature>
<feature type="non-terminal residue" evidence="2">
    <location>
        <position position="112"/>
    </location>
</feature>
<comment type="caution">
    <text evidence="2">The sequence shown here is derived from an EMBL/GenBank/DDBJ whole genome shotgun (WGS) entry which is preliminary data.</text>
</comment>
<dbReference type="Proteomes" id="UP000738349">
    <property type="component" value="Unassembled WGS sequence"/>
</dbReference>
<keyword evidence="3" id="KW-1185">Reference proteome</keyword>
<dbReference type="PANTHER" id="PTHR34414">
    <property type="entry name" value="HET DOMAIN-CONTAINING PROTEIN-RELATED"/>
    <property type="match status" value="1"/>
</dbReference>
<keyword evidence="1" id="KW-1133">Transmembrane helix</keyword>
<name>A0A9P9ID97_9HYPO</name>
<dbReference type="InterPro" id="IPR046536">
    <property type="entry name" value="DUF6601"/>
</dbReference>
<dbReference type="PANTHER" id="PTHR34414:SF1">
    <property type="entry name" value="SUBTILISIN-LIKE SERINE PROTEASE"/>
    <property type="match status" value="1"/>
</dbReference>
<sequence>GELRLSRLNKIYALSQTPRGYMSRWNQYGTFFHDNFAWLASVTFYIVIVLTAMQVGLATESLARSDAFQSASYGFVVFSILGPLVAASLIMLAFCCIFIYNWIQAVHCRERR</sequence>
<evidence type="ECO:0000313" key="2">
    <source>
        <dbReference type="EMBL" id="KAH7115652.1"/>
    </source>
</evidence>
<evidence type="ECO:0000256" key="1">
    <source>
        <dbReference type="SAM" id="Phobius"/>
    </source>
</evidence>
<dbReference type="EMBL" id="JAGMUV010000030">
    <property type="protein sequence ID" value="KAH7115652.1"/>
    <property type="molecule type" value="Genomic_DNA"/>
</dbReference>
<proteinExistence type="predicted"/>